<dbReference type="RefSeq" id="WP_256308664.1">
    <property type="nucleotide sequence ID" value="NZ_JANHAW010000003.1"/>
</dbReference>
<name>A0ABD6DVX7_9EURY</name>
<dbReference type="Pfam" id="PF13809">
    <property type="entry name" value="Tubulin_2"/>
    <property type="match status" value="1"/>
</dbReference>
<organism evidence="2 3">
    <name type="scientific">Halobellus litoreus</name>
    <dbReference type="NCBI Taxonomy" id="755310"/>
    <lineage>
        <taxon>Archaea</taxon>
        <taxon>Methanobacteriati</taxon>
        <taxon>Methanobacteriota</taxon>
        <taxon>Stenosarchaea group</taxon>
        <taxon>Halobacteria</taxon>
        <taxon>Halobacteriales</taxon>
        <taxon>Haloferacaceae</taxon>
        <taxon>Halobellus</taxon>
    </lineage>
</organism>
<gene>
    <name evidence="2" type="ORF">ACFSAS_10490</name>
</gene>
<dbReference type="SUPFAM" id="SSF52490">
    <property type="entry name" value="Tubulin nucleotide-binding domain-like"/>
    <property type="match status" value="1"/>
</dbReference>
<proteinExistence type="predicted"/>
<comment type="caution">
    <text evidence="2">The sequence shown here is derived from an EMBL/GenBank/DDBJ whole genome shotgun (WGS) entry which is preliminary data.</text>
</comment>
<evidence type="ECO:0000313" key="2">
    <source>
        <dbReference type="EMBL" id="MFD1686039.1"/>
    </source>
</evidence>
<keyword evidence="3" id="KW-1185">Reference proteome</keyword>
<evidence type="ECO:0000313" key="3">
    <source>
        <dbReference type="Proteomes" id="UP001597092"/>
    </source>
</evidence>
<dbReference type="InterPro" id="IPR036525">
    <property type="entry name" value="Tubulin/FtsZ_GTPase_sf"/>
</dbReference>
<feature type="coiled-coil region" evidence="1">
    <location>
        <begin position="520"/>
        <end position="579"/>
    </location>
</feature>
<dbReference type="Gene3D" id="3.40.50.1440">
    <property type="entry name" value="Tubulin/FtsZ, GTPase domain"/>
    <property type="match status" value="1"/>
</dbReference>
<protein>
    <submittedName>
        <fullName evidence="2">Tubulin-like doman-containing protein</fullName>
    </submittedName>
</protein>
<reference evidence="2 3" key="1">
    <citation type="journal article" date="2019" name="Int. J. Syst. Evol. Microbiol.">
        <title>The Global Catalogue of Microorganisms (GCM) 10K type strain sequencing project: providing services to taxonomists for standard genome sequencing and annotation.</title>
        <authorList>
            <consortium name="The Broad Institute Genomics Platform"/>
            <consortium name="The Broad Institute Genome Sequencing Center for Infectious Disease"/>
            <person name="Wu L."/>
            <person name="Ma J."/>
        </authorList>
    </citation>
    <scope>NUCLEOTIDE SEQUENCE [LARGE SCALE GENOMIC DNA]</scope>
    <source>
        <strain evidence="2 3">CGMCC 1.10387</strain>
    </source>
</reference>
<dbReference type="InterPro" id="IPR025904">
    <property type="entry name" value="Tubulin-like"/>
</dbReference>
<keyword evidence="1" id="KW-0175">Coiled coil</keyword>
<sequence length="1138" mass="127290">MDPTERFNVPDTIVGIGGAGKEVVFQMMSVRDPDDEDGDHNEWIMREVMEPGDGSEGVPNELLQAFVVETEQEQVKIDVPRCNRINDRIGEMAESYDTAVYEPEINYINVVEGADVAGHELVSESVINDFAANTNLNCWWFGGDDIDTKENYSNGVVRRRALGKGLYYASRAGPDPIHELVRAADSGTHVDIVVGLGGGTGSGIFLDLARALENDADVEVTLFGIIPKSDEDTDIKANAYAALSELEYLSLTDQNPFRNIVLLPYGPAEDDTGFDEAVVNAILAHCNTRGTNIPRKLNPDKTAGPAPYAPFTVAVPQVIRFDAPGIKKSRENFSTYATEHDSIRETELSLYEDVVSFLSDYHESVYEEYDQYGSSDGYRLREEELDDLHERIDEVESLVQLDDLARSGYDAAPDIAAELDSLRNDDILANPDFDEDDHEERKRAVVNELPDTFVEGNFGRPPGGFDRSEDEELYDLVTQALETVRERRELFKAKNMLDSGIEQDGIEAALNTRSKGTPERRKVKAELDDANRSLSVLRDRKHDYELGEALATAELADAIDAWERNYDETVSELISLQENYARIDELLTDLDNAINSAATAVRDPDSDQVRIEKLNFDEFGELNAKLSEVGLSELSSGEIQNSVLNLRKARQAWLDAENKEGVLDRIGAMFENTDPSNRYSDARREIKPDIYEVADWGPDTNDFYVQVKADPVAAVQQELENHRDTLIQNLLDSLEEYIERPTTSLSEIVDRAESGDFRAEDLDLDDADRGRIELNDVENLTALPALGADPYDFESALDSALHESDATRSQSLIHDLTEESEDDTNAVYDAFYAAYVEPFAAARENAEAKLERQRTVRDKYSALDGVLETGIKLTKLYEDRMEPDDIPESTEGSVESGPYVKMKSAQDRGALLGRPDIDEAGLWDTEQSYIRTYIRDVAELVDRQSEYLPLAHSSISHSEAANPNYNQFAIAPVYMSRMFEDPRSKGDSARFTEIADILENGSIHLDGGGQYNPRRVAFGGPWDVSTTVFVGGVMADNLRPFRKEYRNAYESERRDLGDDGFIRHVHGLDGIDTGTGDFFGEYDGGFVHRDRLFNFNDDDDALFVLDNDEPTIVDRLLAYHDIERFDSKVPIGDKDGDE</sequence>
<dbReference type="AlphaFoldDB" id="A0ABD6DVX7"/>
<evidence type="ECO:0000256" key="1">
    <source>
        <dbReference type="SAM" id="Coils"/>
    </source>
</evidence>
<accession>A0ABD6DVX7</accession>
<dbReference type="Proteomes" id="UP001597092">
    <property type="component" value="Unassembled WGS sequence"/>
</dbReference>
<dbReference type="EMBL" id="JBHUDP010000003">
    <property type="protein sequence ID" value="MFD1686039.1"/>
    <property type="molecule type" value="Genomic_DNA"/>
</dbReference>